<sequence>MIGRILLLLTDIEMQGETFWGLLRPVEVKRRRLLYRYLTASLKILMEWKSSLTAQVFGFLFESALL</sequence>
<evidence type="ECO:0000313" key="2">
    <source>
        <dbReference type="EMBL" id="VDC65847.1"/>
    </source>
</evidence>
<evidence type="ECO:0000313" key="1">
    <source>
        <dbReference type="EMBL" id="CAG7869066.1"/>
    </source>
</evidence>
<dbReference type="EMBL" id="LS974622">
    <property type="protein sequence ID" value="CAG7869066.1"/>
    <property type="molecule type" value="Genomic_DNA"/>
</dbReference>
<dbReference type="EMBL" id="LR031569">
    <property type="protein sequence ID" value="VDC65847.1"/>
    <property type="molecule type" value="Genomic_DNA"/>
</dbReference>
<gene>
    <name evidence="2" type="ORF">BRAA06T24387Z</name>
    <name evidence="1" type="ORF">BRAPAZ1V2_A06P13060.2</name>
</gene>
<dbReference type="AlphaFoldDB" id="A0A3P5YE14"/>
<name>A0A3P5YE14_BRACM</name>
<dbReference type="Gramene" id="A06p13060.2_BraZ1">
    <property type="protein sequence ID" value="A06p13060.2_BraZ1.CDS"/>
    <property type="gene ID" value="A06g13060.2_BraZ1"/>
</dbReference>
<reference evidence="2" key="1">
    <citation type="submission" date="2018-11" db="EMBL/GenBank/DDBJ databases">
        <authorList>
            <consortium name="Genoscope - CEA"/>
            <person name="William W."/>
        </authorList>
    </citation>
    <scope>NUCLEOTIDE SEQUENCE</scope>
</reference>
<organism evidence="2">
    <name type="scientific">Brassica campestris</name>
    <name type="common">Field mustard</name>
    <dbReference type="NCBI Taxonomy" id="3711"/>
    <lineage>
        <taxon>Eukaryota</taxon>
        <taxon>Viridiplantae</taxon>
        <taxon>Streptophyta</taxon>
        <taxon>Embryophyta</taxon>
        <taxon>Tracheophyta</taxon>
        <taxon>Spermatophyta</taxon>
        <taxon>Magnoliopsida</taxon>
        <taxon>eudicotyledons</taxon>
        <taxon>Gunneridae</taxon>
        <taxon>Pentapetalae</taxon>
        <taxon>rosids</taxon>
        <taxon>malvids</taxon>
        <taxon>Brassicales</taxon>
        <taxon>Brassicaceae</taxon>
        <taxon>Brassiceae</taxon>
        <taxon>Brassica</taxon>
    </lineage>
</organism>
<accession>A0A3P5YE14</accession>
<dbReference type="Proteomes" id="UP000694005">
    <property type="component" value="Chromosome A06"/>
</dbReference>
<proteinExistence type="predicted"/>
<protein>
    <submittedName>
        <fullName evidence="1">Uncharacterized protein</fullName>
    </submittedName>
</protein>